<dbReference type="EMBL" id="SGPK01000021">
    <property type="protein sequence ID" value="THH11061.1"/>
    <property type="molecule type" value="Genomic_DNA"/>
</dbReference>
<dbReference type="Proteomes" id="UP000308199">
    <property type="component" value="Unassembled WGS sequence"/>
</dbReference>
<dbReference type="InterPro" id="IPR000182">
    <property type="entry name" value="GNAT_dom"/>
</dbReference>
<dbReference type="InterPro" id="IPR016181">
    <property type="entry name" value="Acyl_CoA_acyltransferase"/>
</dbReference>
<reference evidence="2 3" key="1">
    <citation type="submission" date="2019-02" db="EMBL/GenBank/DDBJ databases">
        <title>Genome sequencing of the rare red list fungi Phellinidium pouzarii.</title>
        <authorList>
            <person name="Buettner E."/>
            <person name="Kellner H."/>
        </authorList>
    </citation>
    <scope>NUCLEOTIDE SEQUENCE [LARGE SCALE GENOMIC DNA]</scope>
    <source>
        <strain evidence="2 3">DSM 108285</strain>
    </source>
</reference>
<sequence length="350" mass="39710">MPARTDGSISTCLYRSALSIPEAVITNMRRDPRSNILLSTLEKYRIEEGRRIVLQADEFWIVCSTTRPTSKGGSRETLDFVLACTYGIIGKYPIFIYGTRLEQQLTEDYLEVRMRNIVRELHNAGLNHRVYSIFAVDPVARSFASHWTETTGINVVAGDPYYAAKFSYCTPSTLVPPPSPPQDHSYTINIRRAEETDILEVSDLCFGFAADSPPFELSEQRAIAEATQLVRKQQLWVLEVCSAHGSSIACIVALTRTNAMVTAITKVYTPPRWRNLRFAFRLVRAVCDHLFNVEKKHFVVLYVGHGNPAAHVYNRVGFVGLDPRSNEQFKLVENWLELGFDRSRVELGQW</sequence>
<evidence type="ECO:0000259" key="1">
    <source>
        <dbReference type="PROSITE" id="PS51186"/>
    </source>
</evidence>
<evidence type="ECO:0000313" key="3">
    <source>
        <dbReference type="Proteomes" id="UP000308199"/>
    </source>
</evidence>
<proteinExistence type="predicted"/>
<dbReference type="GO" id="GO:0016747">
    <property type="term" value="F:acyltransferase activity, transferring groups other than amino-acyl groups"/>
    <property type="evidence" value="ECO:0007669"/>
    <property type="project" value="InterPro"/>
</dbReference>
<accession>A0A4S4LIE7</accession>
<evidence type="ECO:0000313" key="2">
    <source>
        <dbReference type="EMBL" id="THH11061.1"/>
    </source>
</evidence>
<dbReference type="PROSITE" id="PS51186">
    <property type="entry name" value="GNAT"/>
    <property type="match status" value="1"/>
</dbReference>
<dbReference type="Gene3D" id="3.40.630.30">
    <property type="match status" value="1"/>
</dbReference>
<protein>
    <recommendedName>
        <fullName evidence="1">N-acetyltransferase domain-containing protein</fullName>
    </recommendedName>
</protein>
<feature type="domain" description="N-acetyltransferase" evidence="1">
    <location>
        <begin position="188"/>
        <end position="341"/>
    </location>
</feature>
<name>A0A4S4LIE7_9AGAM</name>
<gene>
    <name evidence="2" type="ORF">EW145_g902</name>
</gene>
<dbReference type="Pfam" id="PF00583">
    <property type="entry name" value="Acetyltransf_1"/>
    <property type="match status" value="1"/>
</dbReference>
<keyword evidence="3" id="KW-1185">Reference proteome</keyword>
<dbReference type="OrthoDB" id="5372118at2759"/>
<comment type="caution">
    <text evidence="2">The sequence shown here is derived from an EMBL/GenBank/DDBJ whole genome shotgun (WGS) entry which is preliminary data.</text>
</comment>
<organism evidence="2 3">
    <name type="scientific">Phellinidium pouzarii</name>
    <dbReference type="NCBI Taxonomy" id="167371"/>
    <lineage>
        <taxon>Eukaryota</taxon>
        <taxon>Fungi</taxon>
        <taxon>Dikarya</taxon>
        <taxon>Basidiomycota</taxon>
        <taxon>Agaricomycotina</taxon>
        <taxon>Agaricomycetes</taxon>
        <taxon>Hymenochaetales</taxon>
        <taxon>Hymenochaetaceae</taxon>
        <taxon>Phellinidium</taxon>
    </lineage>
</organism>
<dbReference type="AlphaFoldDB" id="A0A4S4LIE7"/>
<dbReference type="SUPFAM" id="SSF55729">
    <property type="entry name" value="Acyl-CoA N-acyltransferases (Nat)"/>
    <property type="match status" value="1"/>
</dbReference>